<dbReference type="GO" id="GO:0006402">
    <property type="term" value="P:mRNA catabolic process"/>
    <property type="evidence" value="ECO:0007669"/>
    <property type="project" value="TreeGrafter"/>
</dbReference>
<evidence type="ECO:0000313" key="3">
    <source>
        <dbReference type="Proteomes" id="UP000583454"/>
    </source>
</evidence>
<dbReference type="Gene3D" id="2.30.30.110">
    <property type="match status" value="1"/>
</dbReference>
<keyword evidence="2" id="KW-0378">Hydrolase</keyword>
<comment type="caution">
    <text evidence="2">The sequence shown here is derived from an EMBL/GenBank/DDBJ whole genome shotgun (WGS) entry which is preliminary data.</text>
</comment>
<accession>A0A840ZEE5</accession>
<dbReference type="Pfam" id="PF02452">
    <property type="entry name" value="PemK_toxin"/>
    <property type="match status" value="1"/>
</dbReference>
<gene>
    <name evidence="2" type="ORF">HNR00_000293</name>
</gene>
<evidence type="ECO:0000256" key="1">
    <source>
        <dbReference type="SAM" id="MobiDB-lite"/>
    </source>
</evidence>
<dbReference type="GO" id="GO:0016787">
    <property type="term" value="F:hydrolase activity"/>
    <property type="evidence" value="ECO:0007669"/>
    <property type="project" value="UniProtKB-KW"/>
</dbReference>
<dbReference type="GO" id="GO:0016075">
    <property type="term" value="P:rRNA catabolic process"/>
    <property type="evidence" value="ECO:0007669"/>
    <property type="project" value="TreeGrafter"/>
</dbReference>
<evidence type="ECO:0000313" key="2">
    <source>
        <dbReference type="EMBL" id="MBB5755604.1"/>
    </source>
</evidence>
<dbReference type="GO" id="GO:0004521">
    <property type="term" value="F:RNA endonuclease activity"/>
    <property type="evidence" value="ECO:0007669"/>
    <property type="project" value="TreeGrafter"/>
</dbReference>
<dbReference type="PANTHER" id="PTHR33988">
    <property type="entry name" value="ENDORIBONUCLEASE MAZF-RELATED"/>
    <property type="match status" value="1"/>
</dbReference>
<dbReference type="InterPro" id="IPR011067">
    <property type="entry name" value="Plasmid_toxin/cell-grow_inhib"/>
</dbReference>
<sequence>MTRSSKARKSAPKSGDASADYVPEAGDLVKVDFSPTVGTEKSGFRRGLVISPRSYNARVGRCHVCPITTQAKGYPFEVPLPPGLDVTGVVVPDQGKPLDYRVRRLVFVQAAPQDVLDEAREMIRVFLAIE</sequence>
<dbReference type="SUPFAM" id="SSF50118">
    <property type="entry name" value="Cell growth inhibitor/plasmid maintenance toxic component"/>
    <property type="match status" value="1"/>
</dbReference>
<dbReference type="PANTHER" id="PTHR33988:SF3">
    <property type="entry name" value="ENDORIBONUCLEASE TOXIN CHPB-RELATED"/>
    <property type="match status" value="1"/>
</dbReference>
<dbReference type="EMBL" id="JACHOP010000001">
    <property type="protein sequence ID" value="MBB5755604.1"/>
    <property type="molecule type" value="Genomic_DNA"/>
</dbReference>
<feature type="region of interest" description="Disordered" evidence="1">
    <location>
        <begin position="1"/>
        <end position="20"/>
    </location>
</feature>
<dbReference type="RefSeq" id="WP_183563716.1">
    <property type="nucleotide sequence ID" value="NZ_JACHOP010000001.1"/>
</dbReference>
<organism evidence="2 3">
    <name type="scientific">Methylorubrum rhodinum</name>
    <dbReference type="NCBI Taxonomy" id="29428"/>
    <lineage>
        <taxon>Bacteria</taxon>
        <taxon>Pseudomonadati</taxon>
        <taxon>Pseudomonadota</taxon>
        <taxon>Alphaproteobacteria</taxon>
        <taxon>Hyphomicrobiales</taxon>
        <taxon>Methylobacteriaceae</taxon>
        <taxon>Methylorubrum</taxon>
    </lineage>
</organism>
<name>A0A840ZEE5_9HYPH</name>
<proteinExistence type="predicted"/>
<keyword evidence="3" id="KW-1185">Reference proteome</keyword>
<protein>
    <submittedName>
        <fullName evidence="2">mRNA interferase MazF</fullName>
        <ecNumber evidence="2">3.1.-.-</ecNumber>
    </submittedName>
</protein>
<dbReference type="InterPro" id="IPR003477">
    <property type="entry name" value="PemK-like"/>
</dbReference>
<dbReference type="EC" id="3.1.-.-" evidence="2"/>
<feature type="compositionally biased region" description="Basic residues" evidence="1">
    <location>
        <begin position="1"/>
        <end position="11"/>
    </location>
</feature>
<dbReference type="Proteomes" id="UP000583454">
    <property type="component" value="Unassembled WGS sequence"/>
</dbReference>
<reference evidence="2 3" key="1">
    <citation type="submission" date="2020-08" db="EMBL/GenBank/DDBJ databases">
        <title>Genomic Encyclopedia of Type Strains, Phase IV (KMG-IV): sequencing the most valuable type-strain genomes for metagenomic binning, comparative biology and taxonomic classification.</title>
        <authorList>
            <person name="Goeker M."/>
        </authorList>
    </citation>
    <scope>NUCLEOTIDE SEQUENCE [LARGE SCALE GENOMIC DNA]</scope>
    <source>
        <strain evidence="2 3">DSM 2163</strain>
    </source>
</reference>
<dbReference type="AlphaFoldDB" id="A0A840ZEE5"/>
<dbReference type="GO" id="GO:0003677">
    <property type="term" value="F:DNA binding"/>
    <property type="evidence" value="ECO:0007669"/>
    <property type="project" value="InterPro"/>
</dbReference>